<dbReference type="SFLD" id="SFLDG01129">
    <property type="entry name" value="C1.5:_HAD__Beta-PGM__Phosphata"/>
    <property type="match status" value="1"/>
</dbReference>
<comment type="caution">
    <text evidence="5">The sequence shown here is derived from an EMBL/GenBank/DDBJ whole genome shotgun (WGS) entry which is preliminary data.</text>
</comment>
<proteinExistence type="inferred from homology"/>
<dbReference type="Proteomes" id="UP001209681">
    <property type="component" value="Unassembled WGS sequence"/>
</dbReference>
<comment type="catalytic activity">
    <reaction evidence="1">
        <text>2-phosphoglycolate + H2O = glycolate + phosphate</text>
        <dbReference type="Rhea" id="RHEA:14369"/>
        <dbReference type="ChEBI" id="CHEBI:15377"/>
        <dbReference type="ChEBI" id="CHEBI:29805"/>
        <dbReference type="ChEBI" id="CHEBI:43474"/>
        <dbReference type="ChEBI" id="CHEBI:58033"/>
        <dbReference type="EC" id="3.1.3.18"/>
    </reaction>
</comment>
<dbReference type="InterPro" id="IPR023198">
    <property type="entry name" value="PGP-like_dom2"/>
</dbReference>
<evidence type="ECO:0000256" key="4">
    <source>
        <dbReference type="ARBA" id="ARBA00013078"/>
    </source>
</evidence>
<dbReference type="InterPro" id="IPR023214">
    <property type="entry name" value="HAD_sf"/>
</dbReference>
<dbReference type="InterPro" id="IPR006439">
    <property type="entry name" value="HAD-SF_hydro_IA"/>
</dbReference>
<dbReference type="SFLD" id="SFLDS00003">
    <property type="entry name" value="Haloacid_Dehalogenase"/>
    <property type="match status" value="1"/>
</dbReference>
<dbReference type="SUPFAM" id="SSF56784">
    <property type="entry name" value="HAD-like"/>
    <property type="match status" value="1"/>
</dbReference>
<dbReference type="Pfam" id="PF13419">
    <property type="entry name" value="HAD_2"/>
    <property type="match status" value="1"/>
</dbReference>
<gene>
    <name evidence="5" type="ORF">OOT00_06160</name>
</gene>
<comment type="similarity">
    <text evidence="3">Belongs to the HAD-like hydrolase superfamily. CbbY/CbbZ/Gph/YieH family.</text>
</comment>
<reference evidence="5 6" key="1">
    <citation type="submission" date="2022-11" db="EMBL/GenBank/DDBJ databases">
        <title>Desulfobotulus tamanensis H1 sp. nov. - anaerobic, alkaliphilic, sulphate reducing bacterium isolated from terrestrial mud volcano.</title>
        <authorList>
            <person name="Frolova A."/>
            <person name="Merkel A.Y."/>
            <person name="Slobodkin A.I."/>
        </authorList>
    </citation>
    <scope>NUCLEOTIDE SEQUENCE [LARGE SCALE GENOMIC DNA]</scope>
    <source>
        <strain evidence="5 6">H1</strain>
    </source>
</reference>
<evidence type="ECO:0000256" key="3">
    <source>
        <dbReference type="ARBA" id="ARBA00006171"/>
    </source>
</evidence>
<evidence type="ECO:0000313" key="6">
    <source>
        <dbReference type="Proteomes" id="UP001209681"/>
    </source>
</evidence>
<dbReference type="Gene3D" id="3.40.50.1000">
    <property type="entry name" value="HAD superfamily/HAD-like"/>
    <property type="match status" value="1"/>
</dbReference>
<dbReference type="RefSeq" id="WP_265424442.1">
    <property type="nucleotide sequence ID" value="NZ_JAPFPW010000005.1"/>
</dbReference>
<dbReference type="InterPro" id="IPR041492">
    <property type="entry name" value="HAD_2"/>
</dbReference>
<dbReference type="NCBIfam" id="TIGR01509">
    <property type="entry name" value="HAD-SF-IA-v3"/>
    <property type="match status" value="1"/>
</dbReference>
<name>A0ABT3N986_9BACT</name>
<organism evidence="5 6">
    <name type="scientific">Desulfobotulus pelophilus</name>
    <dbReference type="NCBI Taxonomy" id="2823377"/>
    <lineage>
        <taxon>Bacteria</taxon>
        <taxon>Pseudomonadati</taxon>
        <taxon>Thermodesulfobacteriota</taxon>
        <taxon>Desulfobacteria</taxon>
        <taxon>Desulfobacterales</taxon>
        <taxon>Desulfobacteraceae</taxon>
        <taxon>Desulfobotulus</taxon>
    </lineage>
</organism>
<keyword evidence="6" id="KW-1185">Reference proteome</keyword>
<evidence type="ECO:0000256" key="2">
    <source>
        <dbReference type="ARBA" id="ARBA00004818"/>
    </source>
</evidence>
<accession>A0ABT3N986</accession>
<protein>
    <recommendedName>
        <fullName evidence="4">phosphoglycolate phosphatase</fullName>
        <ecNumber evidence="4">3.1.3.18</ecNumber>
    </recommendedName>
</protein>
<comment type="pathway">
    <text evidence="2">Organic acid metabolism; glycolate biosynthesis; glycolate from 2-phosphoglycolate: step 1/1.</text>
</comment>
<dbReference type="InterPro" id="IPR050155">
    <property type="entry name" value="HAD-like_hydrolase_sf"/>
</dbReference>
<dbReference type="PANTHER" id="PTHR43434:SF1">
    <property type="entry name" value="PHOSPHOGLYCOLATE PHOSPHATASE"/>
    <property type="match status" value="1"/>
</dbReference>
<dbReference type="PANTHER" id="PTHR43434">
    <property type="entry name" value="PHOSPHOGLYCOLATE PHOSPHATASE"/>
    <property type="match status" value="1"/>
</dbReference>
<evidence type="ECO:0000313" key="5">
    <source>
        <dbReference type="EMBL" id="MCW7753572.1"/>
    </source>
</evidence>
<dbReference type="EMBL" id="JAPFPW010000005">
    <property type="protein sequence ID" value="MCW7753572.1"/>
    <property type="molecule type" value="Genomic_DNA"/>
</dbReference>
<dbReference type="Gene3D" id="1.10.150.240">
    <property type="entry name" value="Putative phosphatase, domain 2"/>
    <property type="match status" value="1"/>
</dbReference>
<dbReference type="InterPro" id="IPR036412">
    <property type="entry name" value="HAD-like_sf"/>
</dbReference>
<dbReference type="EC" id="3.1.3.18" evidence="4"/>
<sequence>MEKTRIQTLLLDNDGVLVDTEKCYFEANRRVLAEYDITMNLEDYQEHFLRSSRGIHAWFPEMSASFMSDFREKRNKHHMELLAKEPITIPGVDKVLADFSSRFRIGVVTSSEKKPFLRIHERTGFLPFFDFVVCREDVRFSKPHPEPYLKALTMAGCPAEFCLVIEDARRGVMAAQAAGLCCWVVPGPMGCGGDLSGAERVLHSLEEARSLLMDV</sequence>
<evidence type="ECO:0000256" key="1">
    <source>
        <dbReference type="ARBA" id="ARBA00000830"/>
    </source>
</evidence>